<dbReference type="GO" id="GO:0005576">
    <property type="term" value="C:extracellular region"/>
    <property type="evidence" value="ECO:0007669"/>
    <property type="project" value="InterPro"/>
</dbReference>
<feature type="region of interest" description="Disordered" evidence="1">
    <location>
        <begin position="72"/>
        <end position="118"/>
    </location>
</feature>
<gene>
    <name evidence="2" type="ORF">WA026_015887</name>
</gene>
<evidence type="ECO:0000313" key="2">
    <source>
        <dbReference type="EMBL" id="KAK9886370.1"/>
    </source>
</evidence>
<sequence length="148" mass="16082">MKALEENCPVQFRVFADHQKSMTGLCGYYPRQRHSFSTFLASILQISEMSAAIYAFVIMLCLATISLSKALPSQQPGAPNFPAPQQSSQNGGWQVNPSLSKGQDGNTQGSINVQHGGPNHQINAQVDKVIRGPNKSKPTFSVSGSWNF</sequence>
<dbReference type="AlphaFoldDB" id="A0AAW1V2C0"/>
<dbReference type="EMBL" id="JARQZJ010000099">
    <property type="protein sequence ID" value="KAK9886370.1"/>
    <property type="molecule type" value="Genomic_DNA"/>
</dbReference>
<comment type="caution">
    <text evidence="2">The sequence shown here is derived from an EMBL/GenBank/DDBJ whole genome shotgun (WGS) entry which is preliminary data.</text>
</comment>
<evidence type="ECO:0000256" key="1">
    <source>
        <dbReference type="SAM" id="MobiDB-lite"/>
    </source>
</evidence>
<organism evidence="2 3">
    <name type="scientific">Henosepilachna vigintioctopunctata</name>
    <dbReference type="NCBI Taxonomy" id="420089"/>
    <lineage>
        <taxon>Eukaryota</taxon>
        <taxon>Metazoa</taxon>
        <taxon>Ecdysozoa</taxon>
        <taxon>Arthropoda</taxon>
        <taxon>Hexapoda</taxon>
        <taxon>Insecta</taxon>
        <taxon>Pterygota</taxon>
        <taxon>Neoptera</taxon>
        <taxon>Endopterygota</taxon>
        <taxon>Coleoptera</taxon>
        <taxon>Polyphaga</taxon>
        <taxon>Cucujiformia</taxon>
        <taxon>Coccinelloidea</taxon>
        <taxon>Coccinellidae</taxon>
        <taxon>Epilachninae</taxon>
        <taxon>Epilachnini</taxon>
        <taxon>Henosepilachna</taxon>
    </lineage>
</organism>
<dbReference type="InterPro" id="IPR009382">
    <property type="entry name" value="Coleoptericin"/>
</dbReference>
<protein>
    <submittedName>
        <fullName evidence="2">Uncharacterized protein</fullName>
    </submittedName>
</protein>
<proteinExistence type="predicted"/>
<reference evidence="2 3" key="1">
    <citation type="submission" date="2023-03" db="EMBL/GenBank/DDBJ databases">
        <title>Genome insight into feeding habits of ladybird beetles.</title>
        <authorList>
            <person name="Li H.-S."/>
            <person name="Huang Y.-H."/>
            <person name="Pang H."/>
        </authorList>
    </citation>
    <scope>NUCLEOTIDE SEQUENCE [LARGE SCALE GENOMIC DNA]</scope>
    <source>
        <strain evidence="2">SYSU_2023b</strain>
        <tissue evidence="2">Whole body</tissue>
    </source>
</reference>
<dbReference type="GO" id="GO:0042742">
    <property type="term" value="P:defense response to bacterium"/>
    <property type="evidence" value="ECO:0007669"/>
    <property type="project" value="InterPro"/>
</dbReference>
<name>A0AAW1V2C0_9CUCU</name>
<dbReference type="Pfam" id="PF06286">
    <property type="entry name" value="Coleoptericin"/>
    <property type="match status" value="1"/>
</dbReference>
<feature type="compositionally biased region" description="Polar residues" evidence="1">
    <location>
        <begin position="72"/>
        <end position="113"/>
    </location>
</feature>
<keyword evidence="3" id="KW-1185">Reference proteome</keyword>
<dbReference type="Proteomes" id="UP001431783">
    <property type="component" value="Unassembled WGS sequence"/>
</dbReference>
<evidence type="ECO:0000313" key="3">
    <source>
        <dbReference type="Proteomes" id="UP001431783"/>
    </source>
</evidence>
<accession>A0AAW1V2C0</accession>